<feature type="repeat" description="WD" evidence="9">
    <location>
        <begin position="116"/>
        <end position="148"/>
    </location>
</feature>
<evidence type="ECO:0000256" key="4">
    <source>
        <dbReference type="ARBA" id="ARBA00022737"/>
    </source>
</evidence>
<comment type="function">
    <text evidence="7">Required for 3'-end cleavage and polyadenylation of pre-mRNAs. Also involved in chromosome segregation where it has a role in chromosome attachment to the mitotic spindle.</text>
</comment>
<dbReference type="InterPro" id="IPR015943">
    <property type="entry name" value="WD40/YVTN_repeat-like_dom_sf"/>
</dbReference>
<evidence type="ECO:0000256" key="1">
    <source>
        <dbReference type="ARBA" id="ARBA00004123"/>
    </source>
</evidence>
<dbReference type="STRING" id="45286.A0A109UVZ4"/>
<proteinExistence type="predicted"/>
<keyword evidence="13" id="KW-1185">Reference proteome</keyword>
<accession>A0A109UVZ4</accession>
<keyword evidence="4" id="KW-0677">Repeat</keyword>
<dbReference type="SUPFAM" id="SSF50978">
    <property type="entry name" value="WD40 repeat-like"/>
    <property type="match status" value="1"/>
</dbReference>
<dbReference type="GO" id="GO:0005847">
    <property type="term" value="C:mRNA cleavage and polyadenylation specificity factor complex"/>
    <property type="evidence" value="ECO:0007669"/>
    <property type="project" value="TreeGrafter"/>
</dbReference>
<dbReference type="OrthoDB" id="16717at2759"/>
<dbReference type="RefSeq" id="XP_017985592.1">
    <property type="nucleotide sequence ID" value="XM_018130312.1"/>
</dbReference>
<evidence type="ECO:0000256" key="8">
    <source>
        <dbReference type="ARBA" id="ARBA00026154"/>
    </source>
</evidence>
<dbReference type="PANTHER" id="PTHR22836">
    <property type="entry name" value="WD40 REPEAT PROTEIN"/>
    <property type="match status" value="1"/>
</dbReference>
<evidence type="ECO:0000256" key="9">
    <source>
        <dbReference type="PROSITE-ProRule" id="PRU00221"/>
    </source>
</evidence>
<dbReference type="InterPro" id="IPR036322">
    <property type="entry name" value="WD40_repeat_dom_sf"/>
</dbReference>
<dbReference type="InterPro" id="IPR001680">
    <property type="entry name" value="WD40_rpt"/>
</dbReference>
<dbReference type="CDD" id="cd00200">
    <property type="entry name" value="WD40"/>
    <property type="match status" value="1"/>
</dbReference>
<dbReference type="GeneID" id="28721484"/>
<keyword evidence="3 10" id="KW-0507">mRNA processing</keyword>
<dbReference type="Pfam" id="PF00400">
    <property type="entry name" value="WD40"/>
    <property type="match status" value="4"/>
</dbReference>
<organism evidence="12 13">
    <name type="scientific">Eremothecium sinecaudum</name>
    <dbReference type="NCBI Taxonomy" id="45286"/>
    <lineage>
        <taxon>Eukaryota</taxon>
        <taxon>Fungi</taxon>
        <taxon>Dikarya</taxon>
        <taxon>Ascomycota</taxon>
        <taxon>Saccharomycotina</taxon>
        <taxon>Saccharomycetes</taxon>
        <taxon>Saccharomycetales</taxon>
        <taxon>Saccharomycetaceae</taxon>
        <taxon>Eremothecium</taxon>
    </lineage>
</organism>
<gene>
    <name evidence="12" type="ORF">AW171_hschr2104</name>
</gene>
<dbReference type="EMBL" id="CP014242">
    <property type="protein sequence ID" value="AMD18596.1"/>
    <property type="molecule type" value="Genomic_DNA"/>
</dbReference>
<feature type="repeat" description="WD" evidence="9">
    <location>
        <begin position="200"/>
        <end position="241"/>
    </location>
</feature>
<keyword evidence="2 9" id="KW-0853">WD repeat</keyword>
<dbReference type="PROSITE" id="PS50294">
    <property type="entry name" value="WD_REPEATS_REGION"/>
    <property type="match status" value="3"/>
</dbReference>
<dbReference type="FunFam" id="2.130.10.10:FF:001039">
    <property type="entry name" value="Polyadenylation factor subunit 2"/>
    <property type="match status" value="1"/>
</dbReference>
<dbReference type="InterPro" id="IPR045245">
    <property type="entry name" value="Pfs2-like"/>
</dbReference>
<comment type="subcellular location">
    <subcellularLocation>
        <location evidence="1 10">Nucleus</location>
    </subcellularLocation>
</comment>
<name>A0A109UVZ4_9SACH</name>
<dbReference type="Proteomes" id="UP000243052">
    <property type="component" value="Chromosome ii"/>
</dbReference>
<dbReference type="InterPro" id="IPR020472">
    <property type="entry name" value="WD40_PAC1"/>
</dbReference>
<dbReference type="Gene3D" id="2.130.10.10">
    <property type="entry name" value="YVTN repeat-like/Quinoprotein amine dehydrogenase"/>
    <property type="match status" value="2"/>
</dbReference>
<dbReference type="PANTHER" id="PTHR22836:SF0">
    <property type="entry name" value="PRE-MRNA 3' END PROCESSING PROTEIN WDR33"/>
    <property type="match status" value="1"/>
</dbReference>
<evidence type="ECO:0000313" key="12">
    <source>
        <dbReference type="EMBL" id="AMD18596.1"/>
    </source>
</evidence>
<dbReference type="PROSITE" id="PS50082">
    <property type="entry name" value="WD_REPEATS_2"/>
    <property type="match status" value="4"/>
</dbReference>
<dbReference type="PRINTS" id="PR00320">
    <property type="entry name" value="GPROTEINBRPT"/>
</dbReference>
<dbReference type="SMART" id="SM00320">
    <property type="entry name" value="WD40"/>
    <property type="match status" value="7"/>
</dbReference>
<evidence type="ECO:0000256" key="2">
    <source>
        <dbReference type="ARBA" id="ARBA00022574"/>
    </source>
</evidence>
<dbReference type="AlphaFoldDB" id="A0A109UVZ4"/>
<evidence type="ECO:0000256" key="3">
    <source>
        <dbReference type="ARBA" id="ARBA00022664"/>
    </source>
</evidence>
<evidence type="ECO:0000256" key="10">
    <source>
        <dbReference type="RuleBase" id="RU369034"/>
    </source>
</evidence>
<reference evidence="12 13" key="1">
    <citation type="submission" date="2016-01" db="EMBL/GenBank/DDBJ databases">
        <title>Genome sequence of the yeast Holleya sinecauda.</title>
        <authorList>
            <person name="Dietrich F.S."/>
        </authorList>
    </citation>
    <scope>NUCLEOTIDE SEQUENCE [LARGE SCALE GENOMIC DNA]</scope>
    <source>
        <strain evidence="12 13">ATCC 58844</strain>
    </source>
</reference>
<feature type="repeat" description="WD" evidence="9">
    <location>
        <begin position="334"/>
        <end position="365"/>
    </location>
</feature>
<feature type="compositionally biased region" description="Polar residues" evidence="11">
    <location>
        <begin position="414"/>
        <end position="425"/>
    </location>
</feature>
<evidence type="ECO:0000313" key="13">
    <source>
        <dbReference type="Proteomes" id="UP000243052"/>
    </source>
</evidence>
<evidence type="ECO:0000256" key="5">
    <source>
        <dbReference type="ARBA" id="ARBA00022829"/>
    </source>
</evidence>
<evidence type="ECO:0000256" key="11">
    <source>
        <dbReference type="SAM" id="MobiDB-lite"/>
    </source>
</evidence>
<feature type="repeat" description="WD" evidence="9">
    <location>
        <begin position="158"/>
        <end position="199"/>
    </location>
</feature>
<feature type="region of interest" description="Disordered" evidence="11">
    <location>
        <begin position="406"/>
        <end position="425"/>
    </location>
</feature>
<evidence type="ECO:0000256" key="6">
    <source>
        <dbReference type="ARBA" id="ARBA00023242"/>
    </source>
</evidence>
<keyword evidence="6 10" id="KW-0539">Nucleus</keyword>
<dbReference type="GO" id="GO:0031124">
    <property type="term" value="P:mRNA 3'-end processing"/>
    <property type="evidence" value="ECO:0007669"/>
    <property type="project" value="UniProtKB-UniRule"/>
</dbReference>
<dbReference type="GO" id="GO:0007059">
    <property type="term" value="P:chromosome segregation"/>
    <property type="evidence" value="ECO:0007669"/>
    <property type="project" value="UniProtKB-KW"/>
</dbReference>
<sequence>MTSKNDSVKKYVSQRRTVDMSSPYDRLYYYKKHGIHIRSIEPESTYTADILPPDAYRDYTRVINTPTKFTHLSSNKVKHVIPAITWTPEGRRLVVATYSGEFSLWNGSSFNFESIMQAHDSAVTVMQYSHDGDWLISGDADGTIKIWQPNFNMVKVLDHAHMECMRDIAFSCGDQKFVTCSDDNVLKIWNFSNGQQERVLSGHHWDVKSCDWHPKMGLIVSGSKDNLIKLWDPRTGRNVSTILGLKHTIIKTKFQPTMGNLLAVVAKDKSTKIYDLRQNMRELHTIRDEVDYMSLAWHPINETMFSVGCYNGAIKHFDLLHETTTPVPASHSIPCAHEKSVTSLAYSPVGHILASAAKDRTIRFWARSRPIDPNAFDDPTYNNKKVNAWYFGINNNINAVRPKTEHGIALPPTNDGNASTNISSLSSGDLTMNMSGNNVPASGLPGLSF</sequence>
<keyword evidence="5" id="KW-0159">Chromosome partition</keyword>
<protein>
    <recommendedName>
        <fullName evidence="8 10">Polyadenylation factor subunit 2</fullName>
    </recommendedName>
</protein>
<evidence type="ECO:0000256" key="7">
    <source>
        <dbReference type="ARBA" id="ARBA00025498"/>
    </source>
</evidence>